<dbReference type="Gene3D" id="1.10.287.4070">
    <property type="match status" value="1"/>
</dbReference>
<dbReference type="GO" id="GO:0042254">
    <property type="term" value="P:ribosome biogenesis"/>
    <property type="evidence" value="ECO:0007669"/>
    <property type="project" value="UniProtKB-KW"/>
</dbReference>
<name>D2VS33_NAEGR</name>
<dbReference type="eggNOG" id="KOG2572">
    <property type="taxonomic scope" value="Eukaryota"/>
</dbReference>
<reference evidence="6 7" key="1">
    <citation type="journal article" date="2010" name="Cell">
        <title>The genome of Naegleria gruberi illuminates early eukaryotic versatility.</title>
        <authorList>
            <person name="Fritz-Laylin L.K."/>
            <person name="Prochnik S.E."/>
            <person name="Ginger M.L."/>
            <person name="Dacks J.B."/>
            <person name="Carpenter M.L."/>
            <person name="Field M.C."/>
            <person name="Kuo A."/>
            <person name="Paredez A."/>
            <person name="Chapman J."/>
            <person name="Pham J."/>
            <person name="Shu S."/>
            <person name="Neupane R."/>
            <person name="Cipriano M."/>
            <person name="Mancuso J."/>
            <person name="Tu H."/>
            <person name="Salamov A."/>
            <person name="Lindquist E."/>
            <person name="Shapiro H."/>
            <person name="Lucas S."/>
            <person name="Grigoriev I.V."/>
            <person name="Cande W.Z."/>
            <person name="Fulton C."/>
            <person name="Rokhsar D.S."/>
            <person name="Dawson S.C."/>
        </authorList>
    </citation>
    <scope>NUCLEOTIDE SEQUENCE [LARGE SCALE GENOMIC DNA]</scope>
    <source>
        <strain evidence="6 7">NEG-M</strain>
    </source>
</reference>
<accession>D2VS33</accession>
<organism evidence="7">
    <name type="scientific">Naegleria gruberi</name>
    <name type="common">Amoeba</name>
    <dbReference type="NCBI Taxonomy" id="5762"/>
    <lineage>
        <taxon>Eukaryota</taxon>
        <taxon>Discoba</taxon>
        <taxon>Heterolobosea</taxon>
        <taxon>Tetramitia</taxon>
        <taxon>Eutetramitia</taxon>
        <taxon>Vahlkampfiidae</taxon>
        <taxon>Naegleria</taxon>
    </lineage>
</organism>
<proteinExistence type="inferred from homology"/>
<dbReference type="Pfam" id="PF01798">
    <property type="entry name" value="Nop"/>
    <property type="match status" value="1"/>
</dbReference>
<dbReference type="PANTHER" id="PTHR10894">
    <property type="entry name" value="NUCLEOLAR PROTEIN 5 NUCLEOLAR PROTEIN NOP5 NOP58"/>
    <property type="match status" value="1"/>
</dbReference>
<comment type="similarity">
    <text evidence="2">Belongs to the NOP5/NOP56 family.</text>
</comment>
<evidence type="ECO:0000313" key="6">
    <source>
        <dbReference type="EMBL" id="EFC40276.1"/>
    </source>
</evidence>
<keyword evidence="3" id="KW-0690">Ribosome biogenesis</keyword>
<dbReference type="GO" id="GO:0032040">
    <property type="term" value="C:small-subunit processome"/>
    <property type="evidence" value="ECO:0007669"/>
    <property type="project" value="InterPro"/>
</dbReference>
<dbReference type="SUPFAM" id="SSF81383">
    <property type="entry name" value="F-box domain"/>
    <property type="match status" value="1"/>
</dbReference>
<evidence type="ECO:0000256" key="1">
    <source>
        <dbReference type="ARBA" id="ARBA00004604"/>
    </source>
</evidence>
<dbReference type="InterPro" id="IPR045056">
    <property type="entry name" value="Nop56/Nop58"/>
</dbReference>
<feature type="domain" description="Nop" evidence="5">
    <location>
        <begin position="266"/>
        <end position="394"/>
    </location>
</feature>
<evidence type="ECO:0000259" key="5">
    <source>
        <dbReference type="PROSITE" id="PS51358"/>
    </source>
</evidence>
<dbReference type="SUPFAM" id="SSF89124">
    <property type="entry name" value="Nop domain"/>
    <property type="match status" value="1"/>
</dbReference>
<dbReference type="PANTHER" id="PTHR10894:SF1">
    <property type="entry name" value="NUCLEOLAR PROTEIN 58"/>
    <property type="match status" value="1"/>
</dbReference>
<dbReference type="Proteomes" id="UP000006671">
    <property type="component" value="Unassembled WGS sequence"/>
</dbReference>
<sequence length="610" mass="70212">MFFLLETKAASYALFRILDESKIGSVQSINELFDSNNQSLSEYIKLVSLESFQNLSETNAELKLEKLAKLLHQLTDQSLLMVCDEKLGATIKSEFDIECICDEIAIALTKLIRSRFEHLLRDANIDDLEETLSNNQAKIEKTDTMIVQSVSLLDELEKEVNTYVMRVKEWYGWHFPELAKILSDDSLYIETVLCLQNRSNAQNAPLTNFLTQALALQVREGASFSMGGDISDEDMLQITKLAEQVKSVSEYRSSLLDYVKKRMQTIAPNLTNLVGEIVGARLIAKSGGLVSLAKQTSALNSNSNISERALLRALSKKQNTPKYGLLYYRDTQKKRAELESVAKDSTQKRIHQVLPADLLLEIFVILFDSLNDDWQFTTLQNCSLVCKEWNDLLNWRNYSHDSNLWKLLLRNNSITLDQEETTDVRKELCKYWIPRGELTEISPNIEFSYFDFGNYQTFGEIHAFKMKKSFGFGILKRIIKQDEEIHGLFKEFMTNANPELYFQDISLNSDLVDKYESSMDDAREEYNGGRTFEEEKKDLESDCLFSQLTEHIRGEKVELSDLNHLREFIKEECPIVAEYKDCIIGGVFSMAFLLITKHERCVYFEYCAEV</sequence>
<dbReference type="InterPro" id="IPR002687">
    <property type="entry name" value="Nop_dom"/>
</dbReference>
<dbReference type="InterPro" id="IPR036070">
    <property type="entry name" value="Nop_dom_sf"/>
</dbReference>
<dbReference type="RefSeq" id="XP_002673020.1">
    <property type="nucleotide sequence ID" value="XM_002672974.1"/>
</dbReference>
<dbReference type="VEuPathDB" id="AmoebaDB:NAEGRDRAFT_71796"/>
<dbReference type="InterPro" id="IPR012976">
    <property type="entry name" value="NOSIC"/>
</dbReference>
<protein>
    <submittedName>
        <fullName evidence="6">NOP58-like protein</fullName>
    </submittedName>
</protein>
<keyword evidence="7" id="KW-1185">Reference proteome</keyword>
<dbReference type="SMART" id="SM00931">
    <property type="entry name" value="NOSIC"/>
    <property type="match status" value="1"/>
</dbReference>
<evidence type="ECO:0000256" key="4">
    <source>
        <dbReference type="ARBA" id="ARBA00023242"/>
    </source>
</evidence>
<dbReference type="PROSITE" id="PS51358">
    <property type="entry name" value="NOP"/>
    <property type="match status" value="1"/>
</dbReference>
<dbReference type="OrthoDB" id="6780543at2759"/>
<dbReference type="AlphaFoldDB" id="D2VS33"/>
<gene>
    <name evidence="6" type="ORF">NAEGRDRAFT_71796</name>
</gene>
<evidence type="ECO:0000313" key="7">
    <source>
        <dbReference type="Proteomes" id="UP000006671"/>
    </source>
</evidence>
<dbReference type="Gene3D" id="1.10.246.90">
    <property type="entry name" value="Nop domain"/>
    <property type="match status" value="1"/>
</dbReference>
<evidence type="ECO:0000256" key="3">
    <source>
        <dbReference type="ARBA" id="ARBA00022517"/>
    </source>
</evidence>
<keyword evidence="4" id="KW-0539">Nucleus</keyword>
<dbReference type="InParanoid" id="D2VS33"/>
<dbReference type="InterPro" id="IPR042239">
    <property type="entry name" value="Nop_C"/>
</dbReference>
<evidence type="ECO:0000256" key="2">
    <source>
        <dbReference type="ARBA" id="ARBA00009211"/>
    </source>
</evidence>
<dbReference type="GeneID" id="8854782"/>
<comment type="subcellular location">
    <subcellularLocation>
        <location evidence="1">Nucleus</location>
        <location evidence="1">Nucleolus</location>
    </subcellularLocation>
</comment>
<dbReference type="KEGG" id="ngr:NAEGRDRAFT_71796"/>
<dbReference type="STRING" id="5762.D2VS33"/>
<dbReference type="GO" id="GO:0031428">
    <property type="term" value="C:box C/D methylation guide snoRNP complex"/>
    <property type="evidence" value="ECO:0007669"/>
    <property type="project" value="InterPro"/>
</dbReference>
<dbReference type="InterPro" id="IPR036047">
    <property type="entry name" value="F-box-like_dom_sf"/>
</dbReference>
<dbReference type="EMBL" id="GG738893">
    <property type="protein sequence ID" value="EFC40276.1"/>
    <property type="molecule type" value="Genomic_DNA"/>
</dbReference>
<dbReference type="GO" id="GO:0030515">
    <property type="term" value="F:snoRNA binding"/>
    <property type="evidence" value="ECO:0007669"/>
    <property type="project" value="InterPro"/>
</dbReference>